<feature type="region of interest" description="Disordered" evidence="1">
    <location>
        <begin position="671"/>
        <end position="705"/>
    </location>
</feature>
<accession>A0ABP8I8Y6</accession>
<keyword evidence="3" id="KW-1185">Reference proteome</keyword>
<evidence type="ECO:0000313" key="2">
    <source>
        <dbReference type="EMBL" id="GAA4353813.1"/>
    </source>
</evidence>
<dbReference type="EMBL" id="BAABGZ010000015">
    <property type="protein sequence ID" value="GAA4353813.1"/>
    <property type="molecule type" value="Genomic_DNA"/>
</dbReference>
<reference evidence="3" key="1">
    <citation type="journal article" date="2019" name="Int. J. Syst. Evol. Microbiol.">
        <title>The Global Catalogue of Microorganisms (GCM) 10K type strain sequencing project: providing services to taxonomists for standard genome sequencing and annotation.</title>
        <authorList>
            <consortium name="The Broad Institute Genomics Platform"/>
            <consortium name="The Broad Institute Genome Sequencing Center for Infectious Disease"/>
            <person name="Wu L."/>
            <person name="Ma J."/>
        </authorList>
    </citation>
    <scope>NUCLEOTIDE SEQUENCE [LARGE SCALE GENOMIC DNA]</scope>
    <source>
        <strain evidence="3">JCM 17923</strain>
    </source>
</reference>
<evidence type="ECO:0000256" key="1">
    <source>
        <dbReference type="SAM" id="MobiDB-lite"/>
    </source>
</evidence>
<dbReference type="SUPFAM" id="SSF53098">
    <property type="entry name" value="Ribonuclease H-like"/>
    <property type="match status" value="1"/>
</dbReference>
<gene>
    <name evidence="2" type="ORF">GCM10023185_14750</name>
</gene>
<sequence>MQLINSIIYVPFDSLVSLGVPEGTIKYGIAAHRAGKAQSWANMPDPADKRRVLVAYDSIPPATRAKLPAKSALLQQLADKTREATSAADALAVRMVLPAVPKADLAALRGFRIERELTDKSTGEVLTKELSGLPEDKIKAYGMACRWLALLSDEKWKKKAERVKLSPAFAAMPAFIAACVDLFTEDGVKLPTNYSKLQAKLREYKEQGAACLVSKSYGNTNTLKVGHDELEYLIKLYSDARKPSFELVTAWYNEAAVRRRELGLNPWPEITSGTTKKRLLAPDVQPNWYLPRHGFAAWKAKYEYTMLCYKPTQRDVQWVIDGTKVNKRYRTAKGTSAKLKVLVVMDVATDYFLGWAFAETEDSREVAKAVRMAHRRAGGVKPLQFLYDGDSANLSFFKGVGGLHYKAMPHNGQSKTIEGAFGRLQQQIMRADKNFTGQNITAKEINSRENLDDFKEKDLPTLAECIAQAEFELHVWNNYKGSKGDRLSPKELYEASQNGDTDFMTPEDEMEAFWVWNDRPITYRKDGLRFKKQGVETVFEVVNEVATDFPGVTQRVPDMDFHSAFVGQEFWVKYDPENPAGGIGLFVGADKRFIGFAHPKQAMPRAQADYKAGDRDAIQVRLVAKKEQAGRIVNRQADIADRFDAEELLKFGQNRWWGKDVETAAEEDFMKEQDVAKAPRRLPARAASPATVASPASSSANHASKSDYLKRISFNED</sequence>
<organism evidence="2 3">
    <name type="scientific">Hymenobacter saemangeumensis</name>
    <dbReference type="NCBI Taxonomy" id="1084522"/>
    <lineage>
        <taxon>Bacteria</taxon>
        <taxon>Pseudomonadati</taxon>
        <taxon>Bacteroidota</taxon>
        <taxon>Cytophagia</taxon>
        <taxon>Cytophagales</taxon>
        <taxon>Hymenobacteraceae</taxon>
        <taxon>Hymenobacter</taxon>
    </lineage>
</organism>
<name>A0ABP8I8Y6_9BACT</name>
<dbReference type="InterPro" id="IPR012337">
    <property type="entry name" value="RNaseH-like_sf"/>
</dbReference>
<dbReference type="Gene3D" id="3.30.420.10">
    <property type="entry name" value="Ribonuclease H-like superfamily/Ribonuclease H"/>
    <property type="match status" value="1"/>
</dbReference>
<evidence type="ECO:0000313" key="3">
    <source>
        <dbReference type="Proteomes" id="UP001501153"/>
    </source>
</evidence>
<comment type="caution">
    <text evidence="2">The sequence shown here is derived from an EMBL/GenBank/DDBJ whole genome shotgun (WGS) entry which is preliminary data.</text>
</comment>
<feature type="compositionally biased region" description="Low complexity" evidence="1">
    <location>
        <begin position="684"/>
        <end position="703"/>
    </location>
</feature>
<dbReference type="InterPro" id="IPR036397">
    <property type="entry name" value="RNaseH_sf"/>
</dbReference>
<evidence type="ECO:0008006" key="4">
    <source>
        <dbReference type="Google" id="ProtNLM"/>
    </source>
</evidence>
<protein>
    <recommendedName>
        <fullName evidence="4">Integrase catalytic domain-containing protein</fullName>
    </recommendedName>
</protein>
<dbReference type="Proteomes" id="UP001501153">
    <property type="component" value="Unassembled WGS sequence"/>
</dbReference>
<proteinExistence type="predicted"/>
<dbReference type="RefSeq" id="WP_345235325.1">
    <property type="nucleotide sequence ID" value="NZ_BAABGZ010000015.1"/>
</dbReference>